<name>A0B5Z9_METTP</name>
<dbReference type="KEGG" id="mtp:Mthe_0329"/>
<dbReference type="EMBL" id="CP000477">
    <property type="protein sequence ID" value="ABK14123.1"/>
    <property type="molecule type" value="Genomic_DNA"/>
</dbReference>
<sequence>MGIGRPWLISEHAPWLYGCITMPARGFSYMFYDPFGGLAAEYRDRRYSSLERIPLREGVVLGYVTVDSGVLSLLDADTQNPIGVIKIHAKRGAYPVIAIVDSDGCLSGVYIDLRYS</sequence>
<dbReference type="HOGENOM" id="CLU_2091350_0_0_2"/>
<proteinExistence type="predicted"/>
<dbReference type="AlphaFoldDB" id="A0B5Z9"/>
<evidence type="ECO:0000313" key="2">
    <source>
        <dbReference type="Proteomes" id="UP000000674"/>
    </source>
</evidence>
<organism evidence="1 2">
    <name type="scientific">Methanothrix thermoacetophila (strain DSM 6194 / JCM 14653 / NBRC 101360 / PT)</name>
    <name type="common">Methanosaeta thermophila</name>
    <dbReference type="NCBI Taxonomy" id="349307"/>
    <lineage>
        <taxon>Archaea</taxon>
        <taxon>Methanobacteriati</taxon>
        <taxon>Methanobacteriota</taxon>
        <taxon>Stenosarchaea group</taxon>
        <taxon>Methanomicrobia</taxon>
        <taxon>Methanotrichales</taxon>
        <taxon>Methanotrichaceae</taxon>
        <taxon>Methanothrix</taxon>
    </lineage>
</organism>
<reference evidence="1 2" key="1">
    <citation type="submission" date="2006-10" db="EMBL/GenBank/DDBJ databases">
        <title>Complete sequence of Methanosaeta thermophila PT.</title>
        <authorList>
            <consortium name="US DOE Joint Genome Institute"/>
            <person name="Copeland A."/>
            <person name="Lucas S."/>
            <person name="Lapidus A."/>
            <person name="Barry K."/>
            <person name="Detter J.C."/>
            <person name="Glavina del Rio T."/>
            <person name="Hammon N."/>
            <person name="Israni S."/>
            <person name="Pitluck S."/>
            <person name="Chain P."/>
            <person name="Malfatti S."/>
            <person name="Shin M."/>
            <person name="Vergez L."/>
            <person name="Schmutz J."/>
            <person name="Larimer F."/>
            <person name="Land M."/>
            <person name="Hauser L."/>
            <person name="Kyrpides N."/>
            <person name="Kim E."/>
            <person name="Smith K.S."/>
            <person name="Ingram-Smith C."/>
            <person name="Richardson P."/>
        </authorList>
    </citation>
    <scope>NUCLEOTIDE SEQUENCE [LARGE SCALE GENOMIC DNA]</scope>
    <source>
        <strain evidence="2">DSM 6194 / JCM 14653 / NBRC 101360 / PT</strain>
    </source>
</reference>
<gene>
    <name evidence="1" type="ordered locus">Mthe_0329</name>
</gene>
<evidence type="ECO:0000313" key="1">
    <source>
        <dbReference type="EMBL" id="ABK14123.1"/>
    </source>
</evidence>
<protein>
    <submittedName>
        <fullName evidence="1">Uncharacterized protein</fullName>
    </submittedName>
</protein>
<accession>A0B5Z9</accession>
<keyword evidence="2" id="KW-1185">Reference proteome</keyword>
<dbReference type="Proteomes" id="UP000000674">
    <property type="component" value="Chromosome"/>
</dbReference>